<evidence type="ECO:0000313" key="2">
    <source>
        <dbReference type="Proteomes" id="UP000295252"/>
    </source>
</evidence>
<dbReference type="Gramene" id="CDP07953">
    <property type="protein sequence ID" value="CDP07953"/>
    <property type="gene ID" value="GSCOC_T00025489001"/>
</dbReference>
<name>A0A068UK00_COFCA</name>
<sequence>MKIEKIRQNYYFLLLEYQVRSSKHIVRSSIRNEHVLGSSNLNEVKIDPLVDFDQFVASNSLDVTSKSKLDFYLEENYQEFQLLTFLIGGKHMGLSILTCKR</sequence>
<evidence type="ECO:0000313" key="1">
    <source>
        <dbReference type="EMBL" id="CDP07953.1"/>
    </source>
</evidence>
<keyword evidence="2" id="KW-1185">Reference proteome</keyword>
<dbReference type="Proteomes" id="UP000295252">
    <property type="component" value="Chromosome III"/>
</dbReference>
<reference evidence="2" key="1">
    <citation type="journal article" date="2014" name="Science">
        <title>The coffee genome provides insight into the convergent evolution of caffeine biosynthesis.</title>
        <authorList>
            <person name="Denoeud F."/>
            <person name="Carretero-Paulet L."/>
            <person name="Dereeper A."/>
            <person name="Droc G."/>
            <person name="Guyot R."/>
            <person name="Pietrella M."/>
            <person name="Zheng C."/>
            <person name="Alberti A."/>
            <person name="Anthony F."/>
            <person name="Aprea G."/>
            <person name="Aury J.M."/>
            <person name="Bento P."/>
            <person name="Bernard M."/>
            <person name="Bocs S."/>
            <person name="Campa C."/>
            <person name="Cenci A."/>
            <person name="Combes M.C."/>
            <person name="Crouzillat D."/>
            <person name="Da Silva C."/>
            <person name="Daddiego L."/>
            <person name="De Bellis F."/>
            <person name="Dussert S."/>
            <person name="Garsmeur O."/>
            <person name="Gayraud T."/>
            <person name="Guignon V."/>
            <person name="Jahn K."/>
            <person name="Jamilloux V."/>
            <person name="Joet T."/>
            <person name="Labadie K."/>
            <person name="Lan T."/>
            <person name="Leclercq J."/>
            <person name="Lepelley M."/>
            <person name="Leroy T."/>
            <person name="Li L.T."/>
            <person name="Librado P."/>
            <person name="Lopez L."/>
            <person name="Munoz A."/>
            <person name="Noel B."/>
            <person name="Pallavicini A."/>
            <person name="Perrotta G."/>
            <person name="Poncet V."/>
            <person name="Pot D."/>
            <person name="Priyono X."/>
            <person name="Rigoreau M."/>
            <person name="Rouard M."/>
            <person name="Rozas J."/>
            <person name="Tranchant-Dubreuil C."/>
            <person name="VanBuren R."/>
            <person name="Zhang Q."/>
            <person name="Andrade A.C."/>
            <person name="Argout X."/>
            <person name="Bertrand B."/>
            <person name="de Kochko A."/>
            <person name="Graziosi G."/>
            <person name="Henry R.J."/>
            <person name="Jayarama X."/>
            <person name="Ming R."/>
            <person name="Nagai C."/>
            <person name="Rounsley S."/>
            <person name="Sankoff D."/>
            <person name="Giuliano G."/>
            <person name="Albert V.A."/>
            <person name="Wincker P."/>
            <person name="Lashermes P."/>
        </authorList>
    </citation>
    <scope>NUCLEOTIDE SEQUENCE [LARGE SCALE GENOMIC DNA]</scope>
    <source>
        <strain evidence="2">cv. DH200-94</strain>
    </source>
</reference>
<proteinExistence type="predicted"/>
<dbReference type="EMBL" id="HG739113">
    <property type="protein sequence ID" value="CDP07953.1"/>
    <property type="molecule type" value="Genomic_DNA"/>
</dbReference>
<protein>
    <submittedName>
        <fullName evidence="1">Uncharacterized protein</fullName>
    </submittedName>
</protein>
<accession>A0A068UK00</accession>
<dbReference type="InParanoid" id="A0A068UK00"/>
<dbReference type="AlphaFoldDB" id="A0A068UK00"/>
<gene>
    <name evidence="1" type="ORF">GSCOC_T00025489001</name>
</gene>
<organism evidence="1 2">
    <name type="scientific">Coffea canephora</name>
    <name type="common">Robusta coffee</name>
    <dbReference type="NCBI Taxonomy" id="49390"/>
    <lineage>
        <taxon>Eukaryota</taxon>
        <taxon>Viridiplantae</taxon>
        <taxon>Streptophyta</taxon>
        <taxon>Embryophyta</taxon>
        <taxon>Tracheophyta</taxon>
        <taxon>Spermatophyta</taxon>
        <taxon>Magnoliopsida</taxon>
        <taxon>eudicotyledons</taxon>
        <taxon>Gunneridae</taxon>
        <taxon>Pentapetalae</taxon>
        <taxon>asterids</taxon>
        <taxon>lamiids</taxon>
        <taxon>Gentianales</taxon>
        <taxon>Rubiaceae</taxon>
        <taxon>Ixoroideae</taxon>
        <taxon>Gardenieae complex</taxon>
        <taxon>Bertiereae - Coffeeae clade</taxon>
        <taxon>Coffeeae</taxon>
        <taxon>Coffea</taxon>
    </lineage>
</organism>